<proteinExistence type="predicted"/>
<evidence type="ECO:0000313" key="2">
    <source>
        <dbReference type="Proteomes" id="UP001320420"/>
    </source>
</evidence>
<dbReference type="Gene3D" id="3.40.630.30">
    <property type="match status" value="1"/>
</dbReference>
<sequence length="248" mass="27922">MSAATSIVIERATEGDVAAISSLLKRSFEDEKIFGGRITNEDTDISGLKDLITKQHCVFDVAIDTQFEGRVLIGVAWWYFHMPKGWSGDKKGLFEALFAPTSNEPKDSSECGFGADLTSSFGGLTGVNMQALGQWRSREFDEPLLVIHKVCIDEDRRSQRLAESLLKHTFSWAVRHDVKVMLTVDKEVVDRVMLRLREVLSDVVVGRYRALPGDCGKPRYYVFFSQYGVNEPYPEVVKEAARTCWKTA</sequence>
<dbReference type="SUPFAM" id="SSF55729">
    <property type="entry name" value="Acyl-CoA N-acyltransferases (Nat)"/>
    <property type="match status" value="1"/>
</dbReference>
<organism evidence="1 2">
    <name type="scientific">Diatrype stigma</name>
    <dbReference type="NCBI Taxonomy" id="117547"/>
    <lineage>
        <taxon>Eukaryota</taxon>
        <taxon>Fungi</taxon>
        <taxon>Dikarya</taxon>
        <taxon>Ascomycota</taxon>
        <taxon>Pezizomycotina</taxon>
        <taxon>Sordariomycetes</taxon>
        <taxon>Xylariomycetidae</taxon>
        <taxon>Xylariales</taxon>
        <taxon>Diatrypaceae</taxon>
        <taxon>Diatrype</taxon>
    </lineage>
</organism>
<dbReference type="InterPro" id="IPR016181">
    <property type="entry name" value="Acyl_CoA_acyltransferase"/>
</dbReference>
<name>A0AAN9YS23_9PEZI</name>
<evidence type="ECO:0000313" key="1">
    <source>
        <dbReference type="EMBL" id="KAK7751775.1"/>
    </source>
</evidence>
<dbReference type="AlphaFoldDB" id="A0AAN9YS23"/>
<accession>A0AAN9YS23</accession>
<reference evidence="1 2" key="1">
    <citation type="submission" date="2024-02" db="EMBL/GenBank/DDBJ databases">
        <title>De novo assembly and annotation of 12 fungi associated with fruit tree decline syndrome in Ontario, Canada.</title>
        <authorList>
            <person name="Sulman M."/>
            <person name="Ellouze W."/>
            <person name="Ilyukhin E."/>
        </authorList>
    </citation>
    <scope>NUCLEOTIDE SEQUENCE [LARGE SCALE GENOMIC DNA]</scope>
    <source>
        <strain evidence="1 2">M11/M66-122</strain>
    </source>
</reference>
<dbReference type="EMBL" id="JAKJXP020000045">
    <property type="protein sequence ID" value="KAK7751775.1"/>
    <property type="molecule type" value="Genomic_DNA"/>
</dbReference>
<dbReference type="Proteomes" id="UP001320420">
    <property type="component" value="Unassembled WGS sequence"/>
</dbReference>
<gene>
    <name evidence="1" type="ORF">SLS62_006261</name>
</gene>
<comment type="caution">
    <text evidence="1">The sequence shown here is derived from an EMBL/GenBank/DDBJ whole genome shotgun (WGS) entry which is preliminary data.</text>
</comment>
<keyword evidence="2" id="KW-1185">Reference proteome</keyword>
<protein>
    <submittedName>
        <fullName evidence="1">Uncharacterized protein</fullName>
    </submittedName>
</protein>